<dbReference type="AlphaFoldDB" id="A0A1J1LEN9"/>
<evidence type="ECO:0000313" key="3">
    <source>
        <dbReference type="Proteomes" id="UP000184315"/>
    </source>
</evidence>
<dbReference type="Proteomes" id="UP000184315">
    <property type="component" value="Unassembled WGS sequence"/>
</dbReference>
<protein>
    <recommendedName>
        <fullName evidence="4">Calcium-binding protein</fullName>
    </recommendedName>
</protein>
<evidence type="ECO:0008006" key="4">
    <source>
        <dbReference type="Google" id="ProtNLM"/>
    </source>
</evidence>
<reference evidence="3" key="1">
    <citation type="submission" date="2015-10" db="EMBL/GenBank/DDBJ databases">
        <authorList>
            <person name="Regsiter A."/>
            <person name="william w."/>
        </authorList>
    </citation>
    <scope>NUCLEOTIDE SEQUENCE [LARGE SCALE GENOMIC DNA]</scope>
</reference>
<feature type="region of interest" description="Disordered" evidence="1">
    <location>
        <begin position="287"/>
        <end position="307"/>
    </location>
</feature>
<evidence type="ECO:0000256" key="1">
    <source>
        <dbReference type="SAM" id="MobiDB-lite"/>
    </source>
</evidence>
<name>A0A1J1LEN9_9CYAN</name>
<dbReference type="EMBL" id="CZDF01000132">
    <property type="protein sequence ID" value="CUR30466.1"/>
    <property type="molecule type" value="Genomic_DNA"/>
</dbReference>
<gene>
    <name evidence="2" type="ORF">PL9214290056</name>
</gene>
<accession>A0A1J1LEN9</accession>
<evidence type="ECO:0000313" key="2">
    <source>
        <dbReference type="EMBL" id="CUR30466.1"/>
    </source>
</evidence>
<sequence>MRILFTIPHFFNPDGDGKHASLSKDPRPRITALVFALTALRELYSQSHCMIDIAQCVTIPVNTEHNYQVDIVICTTQQYHLLANIPLPSSFCKHYSTQTEPMLLGFECHRVLREYLGQYDYYCYLEDDLILHDPWFFVKLNWFNRHTGNSCLLQPNRYEVSPHSKVIKAYIDGDLLPHITANFQNIQDQPQFIGKVMEQAVSFKRPLNPHSGCFFLNTEQMEFWAKQPYFLDRDCSFIGPLESAATLGIMKTFKLYKPTAAHANFLEIQHFGSGFLNLIGRQVKHFDEDNTTETSPPLSNPVASEKD</sequence>
<keyword evidence="3" id="KW-1185">Reference proteome</keyword>
<dbReference type="STRING" id="671072.PL9214290056"/>
<dbReference type="RefSeq" id="WP_245824165.1">
    <property type="nucleotide sequence ID" value="NZ_LN889782.1"/>
</dbReference>
<proteinExistence type="predicted"/>
<organism evidence="2 3">
    <name type="scientific">Planktothrix tepida PCC 9214</name>
    <dbReference type="NCBI Taxonomy" id="671072"/>
    <lineage>
        <taxon>Bacteria</taxon>
        <taxon>Bacillati</taxon>
        <taxon>Cyanobacteriota</taxon>
        <taxon>Cyanophyceae</taxon>
        <taxon>Oscillatoriophycideae</taxon>
        <taxon>Oscillatoriales</taxon>
        <taxon>Microcoleaceae</taxon>
        <taxon>Planktothrix</taxon>
    </lineage>
</organism>